<dbReference type="InterPro" id="IPR002634">
    <property type="entry name" value="BolA"/>
</dbReference>
<dbReference type="PIRSF" id="PIRSF003113">
    <property type="entry name" value="BolA"/>
    <property type="match status" value="1"/>
</dbReference>
<reference evidence="1 2" key="1">
    <citation type="submission" date="2019-02" db="EMBL/GenBank/DDBJ databases">
        <title>Genome sequencing of the rare red list fungi Phellinidium pouzarii.</title>
        <authorList>
            <person name="Buettner E."/>
            <person name="Kellner H."/>
        </authorList>
    </citation>
    <scope>NUCLEOTIDE SEQUENCE [LARGE SCALE GENOMIC DNA]</scope>
    <source>
        <strain evidence="1 2">DSM 108285</strain>
    </source>
</reference>
<dbReference type="AlphaFoldDB" id="A0A4S4LFL3"/>
<dbReference type="PANTHER" id="PTHR12735">
    <property type="entry name" value="BOLA-LIKE PROTEIN-RELATED"/>
    <property type="match status" value="1"/>
</dbReference>
<dbReference type="Gene3D" id="3.30.300.90">
    <property type="entry name" value="BolA-like"/>
    <property type="match status" value="1"/>
</dbReference>
<organism evidence="1 2">
    <name type="scientific">Phellinidium pouzarii</name>
    <dbReference type="NCBI Taxonomy" id="167371"/>
    <lineage>
        <taxon>Eukaryota</taxon>
        <taxon>Fungi</taxon>
        <taxon>Dikarya</taxon>
        <taxon>Basidiomycota</taxon>
        <taxon>Agaricomycotina</taxon>
        <taxon>Agaricomycetes</taxon>
        <taxon>Hymenochaetales</taxon>
        <taxon>Hymenochaetaceae</taxon>
        <taxon>Phellinidium</taxon>
    </lineage>
</organism>
<dbReference type="GO" id="GO:0051604">
    <property type="term" value="P:protein maturation"/>
    <property type="evidence" value="ECO:0007669"/>
    <property type="project" value="InterPro"/>
</dbReference>
<protein>
    <submittedName>
        <fullName evidence="1">Uncharacterized protein</fullName>
    </submittedName>
</protein>
<dbReference type="GO" id="GO:0006879">
    <property type="term" value="P:intracellular iron ion homeostasis"/>
    <property type="evidence" value="ECO:0007669"/>
    <property type="project" value="InterPro"/>
</dbReference>
<name>A0A4S4LFL3_9AGAM</name>
<dbReference type="OrthoDB" id="4983at2759"/>
<sequence>MPTSVDSIEKVLREFIPVSHLEIIDQSSGCGENYAVLIVSEAFNGKTTLTRHRFGEHALINVSWPWSIPGLTKSKKTLTPEQYEKQLAKEAAA</sequence>
<dbReference type="GO" id="GO:0051537">
    <property type="term" value="F:2 iron, 2 sulfur cluster binding"/>
    <property type="evidence" value="ECO:0007669"/>
    <property type="project" value="InterPro"/>
</dbReference>
<accession>A0A4S4LFL3</accession>
<proteinExistence type="predicted"/>
<dbReference type="EMBL" id="SGPK01000047">
    <property type="protein sequence ID" value="THH10011.1"/>
    <property type="molecule type" value="Genomic_DNA"/>
</dbReference>
<comment type="caution">
    <text evidence="1">The sequence shown here is derived from an EMBL/GenBank/DDBJ whole genome shotgun (WGS) entry which is preliminary data.</text>
</comment>
<dbReference type="SUPFAM" id="SSF82657">
    <property type="entry name" value="BolA-like"/>
    <property type="match status" value="1"/>
</dbReference>
<evidence type="ECO:0000313" key="2">
    <source>
        <dbReference type="Proteomes" id="UP000308199"/>
    </source>
</evidence>
<dbReference type="GO" id="GO:0005634">
    <property type="term" value="C:nucleus"/>
    <property type="evidence" value="ECO:0007669"/>
    <property type="project" value="TreeGrafter"/>
</dbReference>
<keyword evidence="2" id="KW-1185">Reference proteome</keyword>
<dbReference type="GO" id="GO:0005829">
    <property type="term" value="C:cytosol"/>
    <property type="evidence" value="ECO:0007669"/>
    <property type="project" value="TreeGrafter"/>
</dbReference>
<dbReference type="InterPro" id="IPR045115">
    <property type="entry name" value="BOL2"/>
</dbReference>
<dbReference type="PANTHER" id="PTHR12735:SF27">
    <property type="entry name" value="BOLA-LIKE PROTEIN 2"/>
    <property type="match status" value="1"/>
</dbReference>
<dbReference type="Proteomes" id="UP000308199">
    <property type="component" value="Unassembled WGS sequence"/>
</dbReference>
<gene>
    <name evidence="1" type="ORF">EW145_g1613</name>
</gene>
<dbReference type="InterPro" id="IPR036065">
    <property type="entry name" value="BolA-like_sf"/>
</dbReference>
<evidence type="ECO:0000313" key="1">
    <source>
        <dbReference type="EMBL" id="THH10011.1"/>
    </source>
</evidence>